<dbReference type="PANTHER" id="PTHR34136:SF1">
    <property type="entry name" value="UDP-N-ACETYL-D-MANNOSAMINURONIC ACID TRANSFERASE"/>
    <property type="match status" value="1"/>
</dbReference>
<dbReference type="NCBIfam" id="TIGR00696">
    <property type="entry name" value="wecG_tagA_cpsF"/>
    <property type="match status" value="1"/>
</dbReference>
<name>A0AAP2GLJ4_9BACT</name>
<proteinExistence type="predicted"/>
<keyword evidence="4" id="KW-1185">Reference proteome</keyword>
<dbReference type="InterPro" id="IPR004629">
    <property type="entry name" value="WecG_TagA_CpsF"/>
</dbReference>
<evidence type="ECO:0000256" key="2">
    <source>
        <dbReference type="ARBA" id="ARBA00022679"/>
    </source>
</evidence>
<keyword evidence="2" id="KW-0808">Transferase</keyword>
<comment type="caution">
    <text evidence="3">The sequence shown here is derived from an EMBL/GenBank/DDBJ whole genome shotgun (WGS) entry which is preliminary data.</text>
</comment>
<dbReference type="Proteomes" id="UP001319180">
    <property type="component" value="Unassembled WGS sequence"/>
</dbReference>
<dbReference type="Pfam" id="PF03808">
    <property type="entry name" value="Glyco_tran_WecG"/>
    <property type="match status" value="1"/>
</dbReference>
<dbReference type="EMBL" id="JAHESC010000058">
    <property type="protein sequence ID" value="MBT1690188.1"/>
    <property type="molecule type" value="Genomic_DNA"/>
</dbReference>
<dbReference type="RefSeq" id="WP_254093407.1">
    <property type="nucleotide sequence ID" value="NZ_JAHESC010000058.1"/>
</dbReference>
<evidence type="ECO:0000313" key="4">
    <source>
        <dbReference type="Proteomes" id="UP001319180"/>
    </source>
</evidence>
<keyword evidence="1" id="KW-0328">Glycosyltransferase</keyword>
<gene>
    <name evidence="3" type="ORF">KK078_26725</name>
</gene>
<evidence type="ECO:0000313" key="3">
    <source>
        <dbReference type="EMBL" id="MBT1690188.1"/>
    </source>
</evidence>
<dbReference type="AlphaFoldDB" id="A0AAP2GLJ4"/>
<organism evidence="3 4">
    <name type="scientific">Dawidia soli</name>
    <dbReference type="NCBI Taxonomy" id="2782352"/>
    <lineage>
        <taxon>Bacteria</taxon>
        <taxon>Pseudomonadati</taxon>
        <taxon>Bacteroidota</taxon>
        <taxon>Cytophagia</taxon>
        <taxon>Cytophagales</taxon>
        <taxon>Chryseotaleaceae</taxon>
        <taxon>Dawidia</taxon>
    </lineage>
</organism>
<evidence type="ECO:0000256" key="1">
    <source>
        <dbReference type="ARBA" id="ARBA00022676"/>
    </source>
</evidence>
<reference evidence="3 4" key="1">
    <citation type="submission" date="2021-05" db="EMBL/GenBank/DDBJ databases">
        <title>A Polyphasic approach of four new species of the genus Ohtaekwangia: Ohtaekwangia histidinii sp. nov., Ohtaekwangia cretensis sp. nov., Ohtaekwangia indiensis sp. nov., Ohtaekwangia reichenbachii sp. nov. from diverse environment.</title>
        <authorList>
            <person name="Octaviana S."/>
        </authorList>
    </citation>
    <scope>NUCLEOTIDE SEQUENCE [LARGE SCALE GENOMIC DNA]</scope>
    <source>
        <strain evidence="3 4">PWU37</strain>
    </source>
</reference>
<sequence>MTNDMIPKISIANIPVHLFTVDSLHEQVKQTIQGPDRKMFLHANARLIELANTTDPWLVEFFNNTVDYVMCDGAGVQLAAKLTRQPVPQKIAYNVWFWSFARFLAQNNFTIYFLGSEETTLQKAIGRIQAFEPNIRIVGHHHGYFDKKKSSPQNKIVIDHINAVKPDVILVGFGMPFQETWVKENIADVQAKAFFTCGGAFDFFAGKNLVAPYIFRKFYLEWLFRFFLEPLRLFERATTSNFRFVKAVWKTRKDTVQ</sequence>
<dbReference type="GO" id="GO:0016758">
    <property type="term" value="F:hexosyltransferase activity"/>
    <property type="evidence" value="ECO:0007669"/>
    <property type="project" value="TreeGrafter"/>
</dbReference>
<dbReference type="CDD" id="cd06533">
    <property type="entry name" value="Glyco_transf_WecG_TagA"/>
    <property type="match status" value="1"/>
</dbReference>
<dbReference type="PANTHER" id="PTHR34136">
    <property type="match status" value="1"/>
</dbReference>
<accession>A0AAP2GLJ4</accession>
<protein>
    <submittedName>
        <fullName evidence="3">WecB/TagA/CpsF family glycosyltransferase</fullName>
    </submittedName>
</protein>